<evidence type="ECO:0000313" key="8">
    <source>
        <dbReference type="Proteomes" id="UP000193450"/>
    </source>
</evidence>
<dbReference type="InterPro" id="IPR022791">
    <property type="entry name" value="L-PG_synthase/AglD"/>
</dbReference>
<dbReference type="PANTHER" id="PTHR40277:SF1">
    <property type="entry name" value="BLL5419 PROTEIN"/>
    <property type="match status" value="1"/>
</dbReference>
<feature type="transmembrane region" description="Helical" evidence="6">
    <location>
        <begin position="292"/>
        <end position="317"/>
    </location>
</feature>
<keyword evidence="5 6" id="KW-0472">Membrane</keyword>
<dbReference type="NCBIfam" id="TIGR00374">
    <property type="entry name" value="flippase-like domain"/>
    <property type="match status" value="1"/>
</dbReference>
<dbReference type="Proteomes" id="UP000193450">
    <property type="component" value="Chromosome"/>
</dbReference>
<protein>
    <recommendedName>
        <fullName evidence="9">TIGR00374 family protein</fullName>
    </recommendedName>
</protein>
<feature type="transmembrane region" description="Helical" evidence="6">
    <location>
        <begin position="5"/>
        <end position="25"/>
    </location>
</feature>
<evidence type="ECO:0000256" key="5">
    <source>
        <dbReference type="ARBA" id="ARBA00023136"/>
    </source>
</evidence>
<feature type="transmembrane region" description="Helical" evidence="6">
    <location>
        <begin position="31"/>
        <end position="55"/>
    </location>
</feature>
<dbReference type="GO" id="GO:0005886">
    <property type="term" value="C:plasma membrane"/>
    <property type="evidence" value="ECO:0007669"/>
    <property type="project" value="UniProtKB-SubCell"/>
</dbReference>
<dbReference type="OrthoDB" id="5242769at2"/>
<feature type="transmembrane region" description="Helical" evidence="6">
    <location>
        <begin position="249"/>
        <end position="272"/>
    </location>
</feature>
<keyword evidence="3 6" id="KW-0812">Transmembrane</keyword>
<dbReference type="KEGG" id="osg:BST96_06960"/>
<reference evidence="7 8" key="1">
    <citation type="submission" date="2016-11" db="EMBL/GenBank/DDBJ databases">
        <title>Trade-off between light-utilization and light-protection in marine flavobacteria.</title>
        <authorList>
            <person name="Kumagai Y."/>
        </authorList>
    </citation>
    <scope>NUCLEOTIDE SEQUENCE [LARGE SCALE GENOMIC DNA]</scope>
    <source>
        <strain evidence="7 8">NBRC 107125</strain>
    </source>
</reference>
<dbReference type="Pfam" id="PF03706">
    <property type="entry name" value="LPG_synthase_TM"/>
    <property type="match status" value="1"/>
</dbReference>
<feature type="transmembrane region" description="Helical" evidence="6">
    <location>
        <begin position="150"/>
        <end position="168"/>
    </location>
</feature>
<keyword evidence="4 6" id="KW-1133">Transmembrane helix</keyword>
<dbReference type="EMBL" id="CP019343">
    <property type="protein sequence ID" value="ARN73875.1"/>
    <property type="molecule type" value="Genomic_DNA"/>
</dbReference>
<keyword evidence="8" id="KW-1185">Reference proteome</keyword>
<evidence type="ECO:0000256" key="2">
    <source>
        <dbReference type="ARBA" id="ARBA00022475"/>
    </source>
</evidence>
<dbReference type="RefSeq" id="WP_085758000.1">
    <property type="nucleotide sequence ID" value="NZ_CP019343.1"/>
</dbReference>
<feature type="transmembrane region" description="Helical" evidence="6">
    <location>
        <begin position="119"/>
        <end position="138"/>
    </location>
</feature>
<evidence type="ECO:0000256" key="6">
    <source>
        <dbReference type="SAM" id="Phobius"/>
    </source>
</evidence>
<evidence type="ECO:0000256" key="4">
    <source>
        <dbReference type="ARBA" id="ARBA00022989"/>
    </source>
</evidence>
<proteinExistence type="predicted"/>
<evidence type="ECO:0008006" key="9">
    <source>
        <dbReference type="Google" id="ProtNLM"/>
    </source>
</evidence>
<feature type="transmembrane region" description="Helical" evidence="6">
    <location>
        <begin position="215"/>
        <end position="237"/>
    </location>
</feature>
<gene>
    <name evidence="7" type="ORF">BST96_06960</name>
</gene>
<comment type="subcellular location">
    <subcellularLocation>
        <location evidence="1">Cell membrane</location>
        <topology evidence="1">Multi-pass membrane protein</topology>
    </subcellularLocation>
</comment>
<accession>A0A1X9ND96</accession>
<sequence length="327" mass="35623">MLKIFIKLLPWCVSFGSLIYIINYFPFSESILGLSSVSLPFFILAMLITSINFFIRGVRWRLFLNGGSTMQLTAYGAIGLALNAVLPGKIGEITRVILASKLPGSSTGRATMSILIERFLDLIVLVTLVWLAFWYIGFSDSQLGQELIKTADFLLVLCVVLFGGIALVSNKKMNQYISTLVDRVFVKMRKIAIFLTRLIKDAGEISENISYRNSIYGLVITFVVWLIVAFSIQLVAIATPGINCSFSAALAIASITTLASALPSAPGAWGVYEAAGVLIATKVTEYNNLSAVGTFILCSHLVQYLPVLIAGVISWLMTKKTPSHTGL</sequence>
<name>A0A1X9ND96_9GAMM</name>
<evidence type="ECO:0000256" key="3">
    <source>
        <dbReference type="ARBA" id="ARBA00022692"/>
    </source>
</evidence>
<evidence type="ECO:0000313" key="7">
    <source>
        <dbReference type="EMBL" id="ARN73875.1"/>
    </source>
</evidence>
<keyword evidence="2" id="KW-1003">Cell membrane</keyword>
<dbReference type="PANTHER" id="PTHR40277">
    <property type="entry name" value="BLL5419 PROTEIN"/>
    <property type="match status" value="1"/>
</dbReference>
<evidence type="ECO:0000256" key="1">
    <source>
        <dbReference type="ARBA" id="ARBA00004651"/>
    </source>
</evidence>
<dbReference type="AlphaFoldDB" id="A0A1X9ND96"/>
<dbReference type="STRING" id="716816.BST96_06960"/>
<organism evidence="7 8">
    <name type="scientific">Oceanicoccus sagamiensis</name>
    <dbReference type="NCBI Taxonomy" id="716816"/>
    <lineage>
        <taxon>Bacteria</taxon>
        <taxon>Pseudomonadati</taxon>
        <taxon>Pseudomonadota</taxon>
        <taxon>Gammaproteobacteria</taxon>
        <taxon>Cellvibrionales</taxon>
        <taxon>Spongiibacteraceae</taxon>
        <taxon>Oceanicoccus</taxon>
    </lineage>
</organism>